<evidence type="ECO:0000313" key="2">
    <source>
        <dbReference type="Proteomes" id="UP001165740"/>
    </source>
</evidence>
<dbReference type="RefSeq" id="XP_055901565.1">
    <property type="nucleotide sequence ID" value="XM_056045590.1"/>
</dbReference>
<dbReference type="InterPro" id="IPR001304">
    <property type="entry name" value="C-type_lectin-like"/>
</dbReference>
<name>A0A9W3BPT7_BIOGL</name>
<dbReference type="SMART" id="SM00034">
    <property type="entry name" value="CLECT"/>
    <property type="match status" value="1"/>
</dbReference>
<gene>
    <name evidence="3" type="primary">LOC129928976</name>
</gene>
<evidence type="ECO:0000313" key="3">
    <source>
        <dbReference type="RefSeq" id="XP_055901565.1"/>
    </source>
</evidence>
<dbReference type="Gene3D" id="3.10.100.10">
    <property type="entry name" value="Mannose-Binding Protein A, subunit A"/>
    <property type="match status" value="1"/>
</dbReference>
<protein>
    <submittedName>
        <fullName evidence="3">Perlucin-like protein</fullName>
    </submittedName>
</protein>
<reference evidence="3" key="1">
    <citation type="submission" date="2025-08" db="UniProtKB">
        <authorList>
            <consortium name="RefSeq"/>
        </authorList>
    </citation>
    <scope>IDENTIFICATION</scope>
</reference>
<dbReference type="SUPFAM" id="SSF56436">
    <property type="entry name" value="C-type lectin-like"/>
    <property type="match status" value="1"/>
</dbReference>
<dbReference type="Pfam" id="PF00059">
    <property type="entry name" value="Lectin_C"/>
    <property type="match status" value="1"/>
</dbReference>
<dbReference type="InterPro" id="IPR050801">
    <property type="entry name" value="Ca-Dep_Lectins_ImmuneDev"/>
</dbReference>
<dbReference type="PANTHER" id="PTHR22801">
    <property type="entry name" value="LITHOSTATHINE"/>
    <property type="match status" value="1"/>
</dbReference>
<dbReference type="InterPro" id="IPR016186">
    <property type="entry name" value="C-type_lectin-like/link_sf"/>
</dbReference>
<dbReference type="Proteomes" id="UP001165740">
    <property type="component" value="Chromosome 11"/>
</dbReference>
<keyword evidence="2" id="KW-1185">Reference proteome</keyword>
<dbReference type="CDD" id="cd00037">
    <property type="entry name" value="CLECT"/>
    <property type="match status" value="1"/>
</dbReference>
<dbReference type="InterPro" id="IPR003609">
    <property type="entry name" value="Pan_app"/>
</dbReference>
<dbReference type="InterPro" id="IPR016187">
    <property type="entry name" value="CTDL_fold"/>
</dbReference>
<dbReference type="PANTHER" id="PTHR22801:SF63">
    <property type="entry name" value="C-TYPE LECTIN DOMAIN-CONTAINING PROTEIN"/>
    <property type="match status" value="1"/>
</dbReference>
<evidence type="ECO:0000259" key="1">
    <source>
        <dbReference type="PROSITE" id="PS50041"/>
    </source>
</evidence>
<sequence>MIATADIKVLRFKPFQNNGNSVKMWSVGPEFEASSVSACATQCSKYVPMCYSFVYNRKSKRCTPGSWLISSDKSFNSTLGTLYSVPGTFCDTSKVNFTVVTKGSVSSCMWLSNTMATYRTAVNLCKDMGSSLYTIKVPEKLSILLDAVKTFNVDHWIGLDDLSEEGVFKWVDDGSIWTNDWTLFAQHQPDDMLGEDCVQYSPVYYPINDYSCDYLSRFICEMEPMNK</sequence>
<feature type="domain" description="C-type lectin" evidence="1">
    <location>
        <begin position="104"/>
        <end position="221"/>
    </location>
</feature>
<dbReference type="OrthoDB" id="6271941at2759"/>
<dbReference type="Pfam" id="PF00024">
    <property type="entry name" value="PAN_1"/>
    <property type="match status" value="1"/>
</dbReference>
<dbReference type="PROSITE" id="PS50041">
    <property type="entry name" value="C_TYPE_LECTIN_2"/>
    <property type="match status" value="1"/>
</dbReference>
<accession>A0A9W3BPT7</accession>
<dbReference type="GeneID" id="129928976"/>
<proteinExistence type="predicted"/>
<dbReference type="AlphaFoldDB" id="A0A9W3BPT7"/>
<dbReference type="OMA" id="FICEMEP"/>
<organism evidence="2 3">
    <name type="scientific">Biomphalaria glabrata</name>
    <name type="common">Bloodfluke planorb</name>
    <name type="synonym">Freshwater snail</name>
    <dbReference type="NCBI Taxonomy" id="6526"/>
    <lineage>
        <taxon>Eukaryota</taxon>
        <taxon>Metazoa</taxon>
        <taxon>Spiralia</taxon>
        <taxon>Lophotrochozoa</taxon>
        <taxon>Mollusca</taxon>
        <taxon>Gastropoda</taxon>
        <taxon>Heterobranchia</taxon>
        <taxon>Euthyneura</taxon>
        <taxon>Panpulmonata</taxon>
        <taxon>Hygrophila</taxon>
        <taxon>Lymnaeoidea</taxon>
        <taxon>Planorbidae</taxon>
        <taxon>Biomphalaria</taxon>
    </lineage>
</organism>